<reference evidence="2" key="1">
    <citation type="journal article" date="2009" name="Science">
        <title>The B73 maize genome: complexity, diversity, and dynamics.</title>
        <authorList>
            <person name="Schnable P.S."/>
            <person name="Ware D."/>
            <person name="Fulton R.S."/>
            <person name="Stein J.C."/>
            <person name="Wei F."/>
            <person name="Pasternak S."/>
            <person name="Liang C."/>
            <person name="Zhang J."/>
            <person name="Fulton L."/>
            <person name="Graves T.A."/>
            <person name="Minx P."/>
            <person name="Reily A.D."/>
            <person name="Courtney L."/>
            <person name="Kruchowski S.S."/>
            <person name="Tomlinson C."/>
            <person name="Strong C."/>
            <person name="Delehaunty K."/>
            <person name="Fronick C."/>
            <person name="Courtney B."/>
            <person name="Rock S.M."/>
            <person name="Belter E."/>
            <person name="Du F."/>
            <person name="Kim K."/>
            <person name="Abbott R.M."/>
            <person name="Cotton M."/>
            <person name="Levy A."/>
            <person name="Marchetto P."/>
            <person name="Ochoa K."/>
            <person name="Jackson S.M."/>
            <person name="Gillam B."/>
            <person name="Chen W."/>
            <person name="Yan L."/>
            <person name="Higginbotham J."/>
            <person name="Cardenas M."/>
            <person name="Waligorski J."/>
            <person name="Applebaum E."/>
            <person name="Phelps L."/>
            <person name="Falcone J."/>
            <person name="Kanchi K."/>
            <person name="Thane T."/>
            <person name="Scimone A."/>
            <person name="Thane N."/>
            <person name="Henke J."/>
            <person name="Wang T."/>
            <person name="Ruppert J."/>
            <person name="Shah N."/>
            <person name="Rotter K."/>
            <person name="Hodges J."/>
            <person name="Ingenthron E."/>
            <person name="Cordes M."/>
            <person name="Kohlberg S."/>
            <person name="Sgro J."/>
            <person name="Delgado B."/>
            <person name="Mead K."/>
            <person name="Chinwalla A."/>
            <person name="Leonard S."/>
            <person name="Crouse K."/>
            <person name="Collura K."/>
            <person name="Kudrna D."/>
            <person name="Currie J."/>
            <person name="He R."/>
            <person name="Angelova A."/>
            <person name="Rajasekar S."/>
            <person name="Mueller T."/>
            <person name="Lomeli R."/>
            <person name="Scara G."/>
            <person name="Ko A."/>
            <person name="Delaney K."/>
            <person name="Wissotski M."/>
            <person name="Lopez G."/>
            <person name="Campos D."/>
            <person name="Braidotti M."/>
            <person name="Ashley E."/>
            <person name="Golser W."/>
            <person name="Kim H."/>
            <person name="Lee S."/>
            <person name="Lin J."/>
            <person name="Dujmic Z."/>
            <person name="Kim W."/>
            <person name="Talag J."/>
            <person name="Zuccolo A."/>
            <person name="Fan C."/>
            <person name="Sebastian A."/>
            <person name="Kramer M."/>
            <person name="Spiegel L."/>
            <person name="Nascimento L."/>
            <person name="Zutavern T."/>
            <person name="Miller B."/>
            <person name="Ambroise C."/>
            <person name="Muller S."/>
            <person name="Spooner W."/>
            <person name="Narechania A."/>
            <person name="Ren L."/>
            <person name="Wei S."/>
            <person name="Kumari S."/>
            <person name="Faga B."/>
            <person name="Levy M.J."/>
            <person name="McMahan L."/>
            <person name="Van Buren P."/>
            <person name="Vaughn M.W."/>
            <person name="Ying K."/>
            <person name="Yeh C.-T."/>
            <person name="Emrich S.J."/>
            <person name="Jia Y."/>
            <person name="Kalyanaraman A."/>
            <person name="Hsia A.-P."/>
            <person name="Barbazuk W.B."/>
            <person name="Baucom R.S."/>
            <person name="Brutnell T.P."/>
            <person name="Carpita N.C."/>
            <person name="Chaparro C."/>
            <person name="Chia J.-M."/>
            <person name="Deragon J.-M."/>
            <person name="Estill J.C."/>
            <person name="Fu Y."/>
            <person name="Jeddeloh J.A."/>
            <person name="Han Y."/>
            <person name="Lee H."/>
            <person name="Li P."/>
            <person name="Lisch D.R."/>
            <person name="Liu S."/>
            <person name="Liu Z."/>
            <person name="Nagel D.H."/>
            <person name="McCann M.C."/>
            <person name="SanMiguel P."/>
            <person name="Myers A.M."/>
            <person name="Nettleton D."/>
            <person name="Nguyen J."/>
            <person name="Penning B.W."/>
            <person name="Ponnala L."/>
            <person name="Schneider K.L."/>
            <person name="Schwartz D.C."/>
            <person name="Sharma A."/>
            <person name="Soderlund C."/>
            <person name="Springer N.M."/>
            <person name="Sun Q."/>
            <person name="Wang H."/>
            <person name="Waterman M."/>
            <person name="Westerman R."/>
            <person name="Wolfgruber T.K."/>
            <person name="Yang L."/>
            <person name="Yu Y."/>
            <person name="Zhang L."/>
            <person name="Zhou S."/>
            <person name="Zhu Q."/>
            <person name="Bennetzen J.L."/>
            <person name="Dawe R.K."/>
            <person name="Jiang J."/>
            <person name="Jiang N."/>
            <person name="Presting G.G."/>
            <person name="Wessler S.R."/>
            <person name="Aluru S."/>
            <person name="Martienssen R.A."/>
            <person name="Clifton S.W."/>
            <person name="McCombie W.R."/>
            <person name="Wing R.A."/>
            <person name="Wilson R.K."/>
        </authorList>
    </citation>
    <scope>NUCLEOTIDE SEQUENCE [LARGE SCALE GENOMIC DNA]</scope>
    <source>
        <strain evidence="2">cv. B73</strain>
    </source>
</reference>
<reference evidence="1" key="2">
    <citation type="submission" date="2019-07" db="EMBL/GenBank/DDBJ databases">
        <authorList>
            <person name="Seetharam A."/>
            <person name="Woodhouse M."/>
            <person name="Cannon E."/>
        </authorList>
    </citation>
    <scope>NUCLEOTIDE SEQUENCE [LARGE SCALE GENOMIC DNA]</scope>
    <source>
        <strain evidence="1">cv. B73</strain>
    </source>
</reference>
<evidence type="ECO:0000313" key="2">
    <source>
        <dbReference type="Proteomes" id="UP000007305"/>
    </source>
</evidence>
<protein>
    <submittedName>
        <fullName evidence="1">Uncharacterized protein</fullName>
    </submittedName>
</protein>
<organism evidence="1 2">
    <name type="scientific">Zea mays</name>
    <name type="common">Maize</name>
    <dbReference type="NCBI Taxonomy" id="4577"/>
    <lineage>
        <taxon>Eukaryota</taxon>
        <taxon>Viridiplantae</taxon>
        <taxon>Streptophyta</taxon>
        <taxon>Embryophyta</taxon>
        <taxon>Tracheophyta</taxon>
        <taxon>Spermatophyta</taxon>
        <taxon>Magnoliopsida</taxon>
        <taxon>Liliopsida</taxon>
        <taxon>Poales</taxon>
        <taxon>Poaceae</taxon>
        <taxon>PACMAD clade</taxon>
        <taxon>Panicoideae</taxon>
        <taxon>Andropogonodae</taxon>
        <taxon>Andropogoneae</taxon>
        <taxon>Tripsacinae</taxon>
        <taxon>Zea</taxon>
    </lineage>
</organism>
<keyword evidence="2" id="KW-1185">Reference proteome</keyword>
<dbReference type="AlphaFoldDB" id="A0A804QVG9"/>
<dbReference type="InParanoid" id="A0A804QVG9"/>
<sequence length="105" mass="11823">MLPRNRTAGLWLQGKISESAGWEQEHQPPSHPRETGERLPLIGSKTCLQNQNVGAAAYASQTAMINTIGRGVWYMINQMPNMVFGLRNKLIHRLLISDFFGCEIK</sequence>
<accession>A0A804QVG9</accession>
<dbReference type="Proteomes" id="UP000007305">
    <property type="component" value="Chromosome 8"/>
</dbReference>
<reference evidence="1" key="3">
    <citation type="submission" date="2021-05" db="UniProtKB">
        <authorList>
            <consortium name="EnsemblPlants"/>
        </authorList>
    </citation>
    <scope>IDENTIFICATION</scope>
    <source>
        <strain evidence="1">cv. B73</strain>
    </source>
</reference>
<name>A0A804QVG9_MAIZE</name>
<dbReference type="EnsemblPlants" id="Zm00001eb364560_T001">
    <property type="protein sequence ID" value="Zm00001eb364560_P001"/>
    <property type="gene ID" value="Zm00001eb364560"/>
</dbReference>
<dbReference type="Gramene" id="Zm00001eb364560_T001">
    <property type="protein sequence ID" value="Zm00001eb364560_P001"/>
    <property type="gene ID" value="Zm00001eb364560"/>
</dbReference>
<evidence type="ECO:0000313" key="1">
    <source>
        <dbReference type="EnsemblPlants" id="Zm00001eb364560_P001"/>
    </source>
</evidence>
<proteinExistence type="predicted"/>